<name>M0QI34_9ACTN</name>
<dbReference type="GO" id="GO:0005524">
    <property type="term" value="F:ATP binding"/>
    <property type="evidence" value="ECO:0007669"/>
    <property type="project" value="UniProtKB-KW"/>
</dbReference>
<keyword evidence="17" id="KW-1185">Reference proteome</keyword>
<evidence type="ECO:0000259" key="15">
    <source>
        <dbReference type="PROSITE" id="PS50929"/>
    </source>
</evidence>
<feature type="region of interest" description="Disordered" evidence="12">
    <location>
        <begin position="597"/>
        <end position="622"/>
    </location>
</feature>
<dbReference type="PROSITE" id="PS50929">
    <property type="entry name" value="ABC_TM1F"/>
    <property type="match status" value="1"/>
</dbReference>
<dbReference type="InterPro" id="IPR039421">
    <property type="entry name" value="Type_1_exporter"/>
</dbReference>
<dbReference type="Gene3D" id="1.20.1560.10">
    <property type="entry name" value="ABC transporter type 1, transmembrane domain"/>
    <property type="match status" value="1"/>
</dbReference>
<dbReference type="PANTHER" id="PTHR24221">
    <property type="entry name" value="ATP-BINDING CASSETTE SUB-FAMILY B"/>
    <property type="match status" value="1"/>
</dbReference>
<dbReference type="GO" id="GO:0016887">
    <property type="term" value="F:ATP hydrolysis activity"/>
    <property type="evidence" value="ECO:0007669"/>
    <property type="project" value="InterPro"/>
</dbReference>
<dbReference type="eggNOG" id="COG1132">
    <property type="taxonomic scope" value="Bacteria"/>
</dbReference>
<dbReference type="PROSITE" id="PS50893">
    <property type="entry name" value="ABC_TRANSPORTER_2"/>
    <property type="match status" value="1"/>
</dbReference>
<evidence type="ECO:0000256" key="5">
    <source>
        <dbReference type="ARBA" id="ARBA00022692"/>
    </source>
</evidence>
<dbReference type="EMBL" id="BANX01000011">
    <property type="protein sequence ID" value="GAC68109.1"/>
    <property type="molecule type" value="Genomic_DNA"/>
</dbReference>
<evidence type="ECO:0000256" key="3">
    <source>
        <dbReference type="ARBA" id="ARBA00022475"/>
    </source>
</evidence>
<reference evidence="16 17" key="1">
    <citation type="submission" date="2013-01" db="EMBL/GenBank/DDBJ databases">
        <title>Whole genome shotgun sequence of Gordonia soli NBRC 108243.</title>
        <authorList>
            <person name="Isaki-Nakamura S."/>
            <person name="Hosoyama A."/>
            <person name="Tsuchikane K."/>
            <person name="Ando Y."/>
            <person name="Baba S."/>
            <person name="Ohji S."/>
            <person name="Hamada M."/>
            <person name="Tamura T."/>
            <person name="Yamazoe A."/>
            <person name="Yamazaki S."/>
            <person name="Fujita N."/>
        </authorList>
    </citation>
    <scope>NUCLEOTIDE SEQUENCE [LARGE SCALE GENOMIC DNA]</scope>
    <source>
        <strain evidence="16 17">NBRC 108243</strain>
    </source>
</reference>
<dbReference type="STRING" id="1223545.GS4_11_03810"/>
<dbReference type="CDD" id="cd07346">
    <property type="entry name" value="ABC_6TM_exporters"/>
    <property type="match status" value="1"/>
</dbReference>
<keyword evidence="5 13" id="KW-0812">Transmembrane</keyword>
<accession>M0QI34</accession>
<evidence type="ECO:0000259" key="14">
    <source>
        <dbReference type="PROSITE" id="PS50893"/>
    </source>
</evidence>
<evidence type="ECO:0000313" key="17">
    <source>
        <dbReference type="Proteomes" id="UP000011666"/>
    </source>
</evidence>
<feature type="domain" description="ABC transmembrane type-1" evidence="15">
    <location>
        <begin position="38"/>
        <end position="316"/>
    </location>
</feature>
<evidence type="ECO:0000256" key="9">
    <source>
        <dbReference type="ARBA" id="ARBA00022989"/>
    </source>
</evidence>
<keyword evidence="6" id="KW-0547">Nucleotide-binding</keyword>
<feature type="transmembrane region" description="Helical" evidence="13">
    <location>
        <begin position="257"/>
        <end position="279"/>
    </location>
</feature>
<feature type="transmembrane region" description="Helical" evidence="13">
    <location>
        <begin position="71"/>
        <end position="96"/>
    </location>
</feature>
<evidence type="ECO:0000256" key="10">
    <source>
        <dbReference type="ARBA" id="ARBA00023136"/>
    </source>
</evidence>
<keyword evidence="7 16" id="KW-0067">ATP-binding</keyword>
<keyword evidence="10 13" id="KW-0472">Membrane</keyword>
<dbReference type="InterPro" id="IPR017871">
    <property type="entry name" value="ABC_transporter-like_CS"/>
</dbReference>
<evidence type="ECO:0000256" key="8">
    <source>
        <dbReference type="ARBA" id="ARBA00022967"/>
    </source>
</evidence>
<dbReference type="GO" id="GO:0005886">
    <property type="term" value="C:plasma membrane"/>
    <property type="evidence" value="ECO:0007669"/>
    <property type="project" value="UniProtKB-SubCell"/>
</dbReference>
<keyword evidence="9 13" id="KW-1133">Transmembrane helix</keyword>
<dbReference type="SUPFAM" id="SSF90123">
    <property type="entry name" value="ABC transporter transmembrane region"/>
    <property type="match status" value="1"/>
</dbReference>
<evidence type="ECO:0000256" key="11">
    <source>
        <dbReference type="ARBA" id="ARBA00023455"/>
    </source>
</evidence>
<dbReference type="GO" id="GO:0140359">
    <property type="term" value="F:ABC-type transporter activity"/>
    <property type="evidence" value="ECO:0007669"/>
    <property type="project" value="InterPro"/>
</dbReference>
<dbReference type="InterPro" id="IPR036640">
    <property type="entry name" value="ABC1_TM_sf"/>
</dbReference>
<evidence type="ECO:0000256" key="12">
    <source>
        <dbReference type="SAM" id="MobiDB-lite"/>
    </source>
</evidence>
<dbReference type="GO" id="GO:0034040">
    <property type="term" value="F:ATPase-coupled lipid transmembrane transporter activity"/>
    <property type="evidence" value="ECO:0007669"/>
    <property type="project" value="TreeGrafter"/>
</dbReference>
<dbReference type="Pfam" id="PF00005">
    <property type="entry name" value="ABC_tran"/>
    <property type="match status" value="1"/>
</dbReference>
<feature type="transmembrane region" description="Helical" evidence="13">
    <location>
        <begin position="291"/>
        <end position="313"/>
    </location>
</feature>
<feature type="compositionally biased region" description="Basic and acidic residues" evidence="12">
    <location>
        <begin position="598"/>
        <end position="615"/>
    </location>
</feature>
<sequence>MTTPGDDPAASARAESAALKDMLQPVRGRLRLAQGVQLIGSAATVLPFIGIVELGRRLLAGQTTAGDIWPIVWLVIVGLGARAFFGALALGISHFADVDFQSHLRRRIVTKLGRLPLGWFTRTSSGEVRKSAQNDVHELHYLVAHADVETTAAVVTPVFALIYCFVLDWRLGLLAMATLPLYAAGYAWMIRDMTEQMARMNTGIERISATIVEFVSGVAVVKTFGQVGRAHRRFIDAADDFNDDFAGYVGPMLRIEAIAAMMLSAPLVLLVNLAGGYWFTSSGWVQPIEVVGATLIALVLPTSLMAITMALHSRQQAGGAARRLVDLFALPELPVSADPAVPQGNGVELEDVSFSYQTTAPASVGENGRSKALDGVDLVLPAGSLTALVGESGSGKSTLATLVPRFHDADTGSVRIGGVDVREIDPETLYRTVGFVLQDVQLLGISIRDNIRLGRPDATEEEVADAARAARIHDRIVALPRGYDAVIGDDAHFSGGESQRVSIARALLADTPILVLDEATAFADPESEAQIQQAISTLIDGRTVLVIAHRLGTITHADNIVVLDGGRVVEQGRHDDLVAAQGTYAAMWRSYTEGGLDIGRDRTSEPADVVDRSELENTGAVR</sequence>
<evidence type="ECO:0000256" key="13">
    <source>
        <dbReference type="SAM" id="Phobius"/>
    </source>
</evidence>
<feature type="domain" description="ABC transporter" evidence="14">
    <location>
        <begin position="347"/>
        <end position="590"/>
    </location>
</feature>
<keyword evidence="3" id="KW-1003">Cell membrane</keyword>
<evidence type="ECO:0000313" key="16">
    <source>
        <dbReference type="EMBL" id="GAC68109.1"/>
    </source>
</evidence>
<protein>
    <submittedName>
        <fullName evidence="16">Putative ABC transporter permease/ATP-binding protein</fullName>
    </submittedName>
</protein>
<organism evidence="16 17">
    <name type="scientific">Gordonia soli NBRC 108243</name>
    <dbReference type="NCBI Taxonomy" id="1223545"/>
    <lineage>
        <taxon>Bacteria</taxon>
        <taxon>Bacillati</taxon>
        <taxon>Actinomycetota</taxon>
        <taxon>Actinomycetes</taxon>
        <taxon>Mycobacteriales</taxon>
        <taxon>Gordoniaceae</taxon>
        <taxon>Gordonia</taxon>
    </lineage>
</organism>
<dbReference type="Gene3D" id="3.40.50.300">
    <property type="entry name" value="P-loop containing nucleotide triphosphate hydrolases"/>
    <property type="match status" value="1"/>
</dbReference>
<dbReference type="RefSeq" id="WP_007619946.1">
    <property type="nucleotide sequence ID" value="NZ_BANX01000011.1"/>
</dbReference>
<gene>
    <name evidence="16" type="ORF">GS4_11_03810</name>
</gene>
<dbReference type="Pfam" id="PF00664">
    <property type="entry name" value="ABC_membrane"/>
    <property type="match status" value="1"/>
</dbReference>
<comment type="subcellular location">
    <subcellularLocation>
        <location evidence="1">Cell inner membrane</location>
        <topology evidence="1">Multi-pass membrane protein</topology>
    </subcellularLocation>
</comment>
<dbReference type="InterPro" id="IPR011527">
    <property type="entry name" value="ABC1_TM_dom"/>
</dbReference>
<dbReference type="OrthoDB" id="9806127at2"/>
<dbReference type="InterPro" id="IPR003439">
    <property type="entry name" value="ABC_transporter-like_ATP-bd"/>
</dbReference>
<dbReference type="InterPro" id="IPR027417">
    <property type="entry name" value="P-loop_NTPase"/>
</dbReference>
<evidence type="ECO:0000256" key="2">
    <source>
        <dbReference type="ARBA" id="ARBA00022448"/>
    </source>
</evidence>
<dbReference type="SMART" id="SM00382">
    <property type="entry name" value="AAA"/>
    <property type="match status" value="1"/>
</dbReference>
<dbReference type="SUPFAM" id="SSF52540">
    <property type="entry name" value="P-loop containing nucleoside triphosphate hydrolases"/>
    <property type="match status" value="1"/>
</dbReference>
<comment type="caution">
    <text evidence="16">The sequence shown here is derived from an EMBL/GenBank/DDBJ whole genome shotgun (WGS) entry which is preliminary data.</text>
</comment>
<dbReference type="PANTHER" id="PTHR24221:SF654">
    <property type="entry name" value="ATP-BINDING CASSETTE SUB-FAMILY B MEMBER 6"/>
    <property type="match status" value="1"/>
</dbReference>
<evidence type="ECO:0000256" key="6">
    <source>
        <dbReference type="ARBA" id="ARBA00022741"/>
    </source>
</evidence>
<feature type="transmembrane region" description="Helical" evidence="13">
    <location>
        <begin position="32"/>
        <end position="51"/>
    </location>
</feature>
<dbReference type="InterPro" id="IPR003593">
    <property type="entry name" value="AAA+_ATPase"/>
</dbReference>
<feature type="transmembrane region" description="Helical" evidence="13">
    <location>
        <begin position="169"/>
        <end position="190"/>
    </location>
</feature>
<evidence type="ECO:0000256" key="4">
    <source>
        <dbReference type="ARBA" id="ARBA00022519"/>
    </source>
</evidence>
<dbReference type="PROSITE" id="PS00211">
    <property type="entry name" value="ABC_TRANSPORTER_1"/>
    <property type="match status" value="1"/>
</dbReference>
<evidence type="ECO:0000256" key="1">
    <source>
        <dbReference type="ARBA" id="ARBA00004429"/>
    </source>
</evidence>
<evidence type="ECO:0000256" key="7">
    <source>
        <dbReference type="ARBA" id="ARBA00022840"/>
    </source>
</evidence>
<dbReference type="FunFam" id="3.40.50.300:FF:000221">
    <property type="entry name" value="Multidrug ABC transporter ATP-binding protein"/>
    <property type="match status" value="1"/>
</dbReference>
<keyword evidence="4" id="KW-0997">Cell inner membrane</keyword>
<keyword evidence="2" id="KW-0813">Transport</keyword>
<keyword evidence="8" id="KW-1278">Translocase</keyword>
<comment type="similarity">
    <text evidence="11">Belongs to the ABC transporter superfamily. Siderophore-Fe(3+) uptake transporter (SIUT) (TC 3.A.1.21) family.</text>
</comment>
<dbReference type="Proteomes" id="UP000011666">
    <property type="component" value="Unassembled WGS sequence"/>
</dbReference>
<dbReference type="AlphaFoldDB" id="M0QI34"/>
<proteinExistence type="inferred from homology"/>